<dbReference type="Proteomes" id="UP001458880">
    <property type="component" value="Unassembled WGS sequence"/>
</dbReference>
<dbReference type="Gene3D" id="3.60.10.10">
    <property type="entry name" value="Endonuclease/exonuclease/phosphatase"/>
    <property type="match status" value="1"/>
</dbReference>
<evidence type="ECO:0008006" key="3">
    <source>
        <dbReference type="Google" id="ProtNLM"/>
    </source>
</evidence>
<sequence>MVAWSANGLKEKRAELVQFILDLDADMVMVGETWLRPGDRLCITNYKVHRSDRLIGVAIAIKKHLRHNLLPIPGLQLLEVVRVQIKVRGFGPMNIFPVYAPPTRGFVVESLQLFIPL</sequence>
<dbReference type="EMBL" id="JASPKY010000363">
    <property type="protein sequence ID" value="KAK9703777.1"/>
    <property type="molecule type" value="Genomic_DNA"/>
</dbReference>
<comment type="caution">
    <text evidence="1">The sequence shown here is derived from an EMBL/GenBank/DDBJ whole genome shotgun (WGS) entry which is preliminary data.</text>
</comment>
<dbReference type="InterPro" id="IPR036691">
    <property type="entry name" value="Endo/exonu/phosph_ase_sf"/>
</dbReference>
<proteinExistence type="predicted"/>
<evidence type="ECO:0000313" key="2">
    <source>
        <dbReference type="Proteomes" id="UP001458880"/>
    </source>
</evidence>
<evidence type="ECO:0000313" key="1">
    <source>
        <dbReference type="EMBL" id="KAK9703777.1"/>
    </source>
</evidence>
<name>A0AAW1JJ60_POPJA</name>
<protein>
    <recommendedName>
        <fullName evidence="3">Reverse transcriptase</fullName>
    </recommendedName>
</protein>
<accession>A0AAW1JJ60</accession>
<keyword evidence="2" id="KW-1185">Reference proteome</keyword>
<dbReference type="SUPFAM" id="SSF56219">
    <property type="entry name" value="DNase I-like"/>
    <property type="match status" value="1"/>
</dbReference>
<organism evidence="1 2">
    <name type="scientific">Popillia japonica</name>
    <name type="common">Japanese beetle</name>
    <dbReference type="NCBI Taxonomy" id="7064"/>
    <lineage>
        <taxon>Eukaryota</taxon>
        <taxon>Metazoa</taxon>
        <taxon>Ecdysozoa</taxon>
        <taxon>Arthropoda</taxon>
        <taxon>Hexapoda</taxon>
        <taxon>Insecta</taxon>
        <taxon>Pterygota</taxon>
        <taxon>Neoptera</taxon>
        <taxon>Endopterygota</taxon>
        <taxon>Coleoptera</taxon>
        <taxon>Polyphaga</taxon>
        <taxon>Scarabaeiformia</taxon>
        <taxon>Scarabaeidae</taxon>
        <taxon>Rutelinae</taxon>
        <taxon>Popillia</taxon>
    </lineage>
</organism>
<reference evidence="1 2" key="1">
    <citation type="journal article" date="2024" name="BMC Genomics">
        <title>De novo assembly and annotation of Popillia japonica's genome with initial clues to its potential as an invasive pest.</title>
        <authorList>
            <person name="Cucini C."/>
            <person name="Boschi S."/>
            <person name="Funari R."/>
            <person name="Cardaioli E."/>
            <person name="Iannotti N."/>
            <person name="Marturano G."/>
            <person name="Paoli F."/>
            <person name="Bruttini M."/>
            <person name="Carapelli A."/>
            <person name="Frati F."/>
            <person name="Nardi F."/>
        </authorList>
    </citation>
    <scope>NUCLEOTIDE SEQUENCE [LARGE SCALE GENOMIC DNA]</scope>
    <source>
        <strain evidence="1">DMR45628</strain>
    </source>
</reference>
<gene>
    <name evidence="1" type="ORF">QE152_g29107</name>
</gene>
<dbReference type="AlphaFoldDB" id="A0AAW1JJ60"/>